<dbReference type="EMBL" id="CAJVCH010074421">
    <property type="protein sequence ID" value="CAG7720859.1"/>
    <property type="molecule type" value="Genomic_DNA"/>
</dbReference>
<sequence length="157" mass="17728">MAKATVTFDSNSDRLMMIRELSDLSPDTSLEESRSSTIIVAQSTTVAKITRNYVGYAVLCYKFSQNTFLQVGVNLNFPHARALEELSFAVARIANGPGDIIMAWNDLFDNLTTSKMKLKDLGREMLILPWGDSRIEIRIKQFDYSEAPSFTIQSEYI</sequence>
<dbReference type="Proteomes" id="UP000708208">
    <property type="component" value="Unassembled WGS sequence"/>
</dbReference>
<accession>A0A8J2P1W2</accession>
<gene>
    <name evidence="1" type="ORF">AFUS01_LOCUS10112</name>
</gene>
<evidence type="ECO:0000313" key="2">
    <source>
        <dbReference type="Proteomes" id="UP000708208"/>
    </source>
</evidence>
<dbReference type="AlphaFoldDB" id="A0A8J2P1W2"/>
<keyword evidence="2" id="KW-1185">Reference proteome</keyword>
<protein>
    <submittedName>
        <fullName evidence="1">Uncharacterized protein</fullName>
    </submittedName>
</protein>
<evidence type="ECO:0000313" key="1">
    <source>
        <dbReference type="EMBL" id="CAG7720859.1"/>
    </source>
</evidence>
<comment type="caution">
    <text evidence="1">The sequence shown here is derived from an EMBL/GenBank/DDBJ whole genome shotgun (WGS) entry which is preliminary data.</text>
</comment>
<reference evidence="1" key="1">
    <citation type="submission" date="2021-06" db="EMBL/GenBank/DDBJ databases">
        <authorList>
            <person name="Hodson N. C."/>
            <person name="Mongue J. A."/>
            <person name="Jaron S. K."/>
        </authorList>
    </citation>
    <scope>NUCLEOTIDE SEQUENCE</scope>
</reference>
<proteinExistence type="predicted"/>
<organism evidence="1 2">
    <name type="scientific">Allacma fusca</name>
    <dbReference type="NCBI Taxonomy" id="39272"/>
    <lineage>
        <taxon>Eukaryota</taxon>
        <taxon>Metazoa</taxon>
        <taxon>Ecdysozoa</taxon>
        <taxon>Arthropoda</taxon>
        <taxon>Hexapoda</taxon>
        <taxon>Collembola</taxon>
        <taxon>Symphypleona</taxon>
        <taxon>Sminthuridae</taxon>
        <taxon>Allacma</taxon>
    </lineage>
</organism>
<name>A0A8J2P1W2_9HEXA</name>